<proteinExistence type="predicted"/>
<feature type="region of interest" description="Disordered" evidence="2">
    <location>
        <begin position="386"/>
        <end position="448"/>
    </location>
</feature>
<reference evidence="5 6" key="1">
    <citation type="submission" date="2015-01" db="EMBL/GenBank/DDBJ databases">
        <title>Vibrio sp. C94 JCM 19241 whole genome shotgun sequence.</title>
        <authorList>
            <person name="Sawabe T."/>
            <person name="Meirelles P."/>
            <person name="Feng G."/>
            <person name="Sayaka M."/>
            <person name="Hattori M."/>
            <person name="Ohkuma M."/>
        </authorList>
    </citation>
    <scope>NUCLEOTIDE SEQUENCE [LARGE SCALE GENOMIC DNA]</scope>
    <source>
        <strain evidence="6">JCM 19241</strain>
    </source>
</reference>
<dbReference type="Proteomes" id="UP000031666">
    <property type="component" value="Unassembled WGS sequence"/>
</dbReference>
<keyword evidence="3" id="KW-1133">Transmembrane helix</keyword>
<keyword evidence="3 5" id="KW-0812">Transmembrane</keyword>
<dbReference type="InterPro" id="IPR020011">
    <property type="entry name" value="FimV_C"/>
</dbReference>
<dbReference type="CDD" id="cd00118">
    <property type="entry name" value="LysM"/>
    <property type="match status" value="1"/>
</dbReference>
<evidence type="ECO:0000256" key="3">
    <source>
        <dbReference type="SAM" id="Phobius"/>
    </source>
</evidence>
<dbReference type="NCBIfam" id="TIGR03505">
    <property type="entry name" value="FimV_core"/>
    <property type="match status" value="1"/>
</dbReference>
<feature type="transmembrane region" description="Helical" evidence="3">
    <location>
        <begin position="256"/>
        <end position="275"/>
    </location>
</feature>
<evidence type="ECO:0000313" key="6">
    <source>
        <dbReference type="Proteomes" id="UP000031666"/>
    </source>
</evidence>
<comment type="caution">
    <text evidence="5">The sequence shown here is derived from an EMBL/GenBank/DDBJ whole genome shotgun (WGS) entry which is preliminary data.</text>
</comment>
<accession>A0A0B8Q1X1</accession>
<organism evidence="5 6">
    <name type="scientific">Vibrio ishigakensis</name>
    <dbReference type="NCBI Taxonomy" id="1481914"/>
    <lineage>
        <taxon>Bacteria</taxon>
        <taxon>Pseudomonadati</taxon>
        <taxon>Pseudomonadota</taxon>
        <taxon>Gammaproteobacteria</taxon>
        <taxon>Vibrionales</taxon>
        <taxon>Vibrionaceae</taxon>
        <taxon>Vibrio</taxon>
    </lineage>
</organism>
<evidence type="ECO:0000256" key="2">
    <source>
        <dbReference type="SAM" id="MobiDB-lite"/>
    </source>
</evidence>
<keyword evidence="3" id="KW-0472">Membrane</keyword>
<dbReference type="InterPro" id="IPR038440">
    <property type="entry name" value="FimV_C_sf"/>
</dbReference>
<reference evidence="5 6" key="2">
    <citation type="submission" date="2015-01" db="EMBL/GenBank/DDBJ databases">
        <authorList>
            <consortium name="NBRP consortium"/>
            <person name="Sawabe T."/>
            <person name="Meirelles P."/>
            <person name="Feng G."/>
            <person name="Sayaka M."/>
            <person name="Hattori M."/>
            <person name="Ohkuma M."/>
        </authorList>
    </citation>
    <scope>NUCLEOTIDE SEQUENCE [LARGE SCALE GENOMIC DNA]</scope>
    <source>
        <strain evidence="6">JCM 19241</strain>
    </source>
</reference>
<feature type="compositionally biased region" description="Basic and acidic residues" evidence="2">
    <location>
        <begin position="404"/>
        <end position="422"/>
    </location>
</feature>
<dbReference type="NCBIfam" id="TIGR03504">
    <property type="entry name" value="FimV_Cterm"/>
    <property type="match status" value="1"/>
</dbReference>
<keyword evidence="1" id="KW-0175">Coiled coil</keyword>
<feature type="compositionally biased region" description="Acidic residues" evidence="2">
    <location>
        <begin position="431"/>
        <end position="448"/>
    </location>
</feature>
<dbReference type="InterPro" id="IPR036779">
    <property type="entry name" value="LysM_dom_sf"/>
</dbReference>
<evidence type="ECO:0000256" key="4">
    <source>
        <dbReference type="SAM" id="SignalP"/>
    </source>
</evidence>
<dbReference type="EMBL" id="BBSC01000001">
    <property type="protein sequence ID" value="GAM73460.1"/>
    <property type="molecule type" value="Genomic_DNA"/>
</dbReference>
<evidence type="ECO:0000313" key="5">
    <source>
        <dbReference type="EMBL" id="GAM73460.1"/>
    </source>
</evidence>
<keyword evidence="4" id="KW-0732">Signal</keyword>
<sequence length="522" mass="58336">MTFWAKLLMSFRFKFVALMALITLATPALAEEIRLTGPDGELQAVPTYIVPDTFDGKTVINRAENKISIERTYGPTGIDETLWSIASKAITSEDQSVYKMVLAIYRANPTAFEDRNIHLLKPGSTISIPTEAEVAKQSESEAIRLMKIHERKPSYIAKLAEENGPTRIQVEDSGARAIQDEQIAFLKQQLQSSQQDSQRLQQNNQDLMQQLSSIRTDVVDLKGKLELEAERRSNFEQQIIQSRTTPTEPESLLTNVWVIVALSVVITALIMLLMVRMTLSSVKALPNLANENSKPKELNSVPASATATEEEIESAEAKPKADDEPVQHVVSPLDQEFEQKLDEILAKENQVEEEEASDEKETWRDEDLPEYGEKEALAEALAETDDNPAEEIAEPEAQIQAEKAQVEEVQEKPEPEKVEPKKSNYKSIDDILAENDSEPQANPDEEDLDLRVGLDEFPDVIGKVELTDVDERGEIAGLIDLASVYIQMNDFVHATKLLQTVIDKGDSEQKQQAQALLESISK</sequence>
<gene>
    <name evidence="5" type="ORF">JCM19241_2915</name>
</gene>
<dbReference type="Gene3D" id="1.20.58.2200">
    <property type="match status" value="1"/>
</dbReference>
<feature type="region of interest" description="Disordered" evidence="2">
    <location>
        <begin position="348"/>
        <end position="370"/>
    </location>
</feature>
<feature type="compositionally biased region" description="Basic and acidic residues" evidence="2">
    <location>
        <begin position="359"/>
        <end position="370"/>
    </location>
</feature>
<feature type="region of interest" description="Disordered" evidence="2">
    <location>
        <begin position="290"/>
        <end position="310"/>
    </location>
</feature>
<dbReference type="STRING" id="1481914.JCM19241_2915"/>
<name>A0A0B8Q1X1_9VIBR</name>
<protein>
    <submittedName>
        <fullName evidence="5">Type IV pilus assembly fimV-related transmembrane protein</fullName>
    </submittedName>
</protein>
<evidence type="ECO:0000256" key="1">
    <source>
        <dbReference type="SAM" id="Coils"/>
    </source>
</evidence>
<dbReference type="InterPro" id="IPR020012">
    <property type="entry name" value="LysM_FimV"/>
</dbReference>
<feature type="signal peptide" evidence="4">
    <location>
        <begin position="1"/>
        <end position="30"/>
    </location>
</feature>
<feature type="chain" id="PRO_5002140461" evidence="4">
    <location>
        <begin position="31"/>
        <end position="522"/>
    </location>
</feature>
<dbReference type="InterPro" id="IPR018392">
    <property type="entry name" value="LysM"/>
</dbReference>
<dbReference type="AlphaFoldDB" id="A0A0B8Q1X1"/>
<feature type="coiled-coil region" evidence="1">
    <location>
        <begin position="183"/>
        <end position="217"/>
    </location>
</feature>
<dbReference type="Gene3D" id="3.10.350.10">
    <property type="entry name" value="LysM domain"/>
    <property type="match status" value="1"/>
</dbReference>